<accession>A0ACC0WGX0</accession>
<proteinExistence type="predicted"/>
<organism evidence="1 2">
    <name type="scientific">Peronosclerospora sorghi</name>
    <dbReference type="NCBI Taxonomy" id="230839"/>
    <lineage>
        <taxon>Eukaryota</taxon>
        <taxon>Sar</taxon>
        <taxon>Stramenopiles</taxon>
        <taxon>Oomycota</taxon>
        <taxon>Peronosporomycetes</taxon>
        <taxon>Peronosporales</taxon>
        <taxon>Peronosporaceae</taxon>
        <taxon>Peronosclerospora</taxon>
    </lineage>
</organism>
<dbReference type="Proteomes" id="UP001163321">
    <property type="component" value="Chromosome 2"/>
</dbReference>
<gene>
    <name evidence="1" type="ORF">PsorP6_016831</name>
</gene>
<keyword evidence="2" id="KW-1185">Reference proteome</keyword>
<evidence type="ECO:0000313" key="2">
    <source>
        <dbReference type="Proteomes" id="UP001163321"/>
    </source>
</evidence>
<name>A0ACC0WGX0_9STRA</name>
<protein>
    <submittedName>
        <fullName evidence="1">Uncharacterized protein</fullName>
    </submittedName>
</protein>
<sequence length="259" mass="27486">MKFLPGLLALGVAVAFSYVSGDQVANSTVISKLVTAKVVESQAGIGYVAGIRSTRGGDNFCTGALIGPAHVLTITSCIPNKIRWVSLGSPFYRGENASELFKVVAFLMHPNNTDYQNDFLILELEKETSISPVRLDSTKSIVKTDMIGARLGWNDTSAPGVRSHYLQAVQVQLISNDMCATELTVDSSHLCSRGVSAIKSCSGDKGGPVVVRKKNHDVLVGLVTGNKGCGTIGGLSVYARIAAVRSWIDSVTKTYCVAT</sequence>
<dbReference type="EMBL" id="CM047581">
    <property type="protein sequence ID" value="KAI9916956.1"/>
    <property type="molecule type" value="Genomic_DNA"/>
</dbReference>
<evidence type="ECO:0000313" key="1">
    <source>
        <dbReference type="EMBL" id="KAI9916956.1"/>
    </source>
</evidence>
<reference evidence="1 2" key="1">
    <citation type="journal article" date="2022" name="bioRxiv">
        <title>The genome of the oomycete Peronosclerospora sorghi, a cosmopolitan pathogen of maize and sorghum, is inflated with dispersed pseudogenes.</title>
        <authorList>
            <person name="Fletcher K."/>
            <person name="Martin F."/>
            <person name="Isakeit T."/>
            <person name="Cavanaugh K."/>
            <person name="Magill C."/>
            <person name="Michelmore R."/>
        </authorList>
    </citation>
    <scope>NUCLEOTIDE SEQUENCE [LARGE SCALE GENOMIC DNA]</scope>
    <source>
        <strain evidence="1">P6</strain>
    </source>
</reference>
<comment type="caution">
    <text evidence="1">The sequence shown here is derived from an EMBL/GenBank/DDBJ whole genome shotgun (WGS) entry which is preliminary data.</text>
</comment>